<feature type="domain" description="Rod shape-determining protein MreC beta-barrel core" evidence="5">
    <location>
        <begin position="103"/>
        <end position="250"/>
    </location>
</feature>
<dbReference type="InterPro" id="IPR055342">
    <property type="entry name" value="MreC_beta-barrel_core"/>
</dbReference>
<comment type="similarity">
    <text evidence="1 4">Belongs to the MreC family.</text>
</comment>
<evidence type="ECO:0000256" key="1">
    <source>
        <dbReference type="ARBA" id="ARBA00009369"/>
    </source>
</evidence>
<dbReference type="Gene3D" id="2.40.10.340">
    <property type="entry name" value="Rod shape-determining protein MreC, domain 1"/>
    <property type="match status" value="1"/>
</dbReference>
<dbReference type="InterPro" id="IPR042177">
    <property type="entry name" value="Cell/Rod_1"/>
</dbReference>
<proteinExistence type="inferred from homology"/>
<dbReference type="eggNOG" id="COG1792">
    <property type="taxonomic scope" value="Bacteria"/>
</dbReference>
<dbReference type="InterPro" id="IPR007221">
    <property type="entry name" value="MreC"/>
</dbReference>
<dbReference type="EMBL" id="CP002243">
    <property type="protein sequence ID" value="AEI74737.1"/>
    <property type="molecule type" value="Genomic_DNA"/>
</dbReference>
<dbReference type="GO" id="GO:0005886">
    <property type="term" value="C:plasma membrane"/>
    <property type="evidence" value="ECO:0007669"/>
    <property type="project" value="TreeGrafter"/>
</dbReference>
<evidence type="ECO:0000256" key="2">
    <source>
        <dbReference type="ARBA" id="ARBA00013855"/>
    </source>
</evidence>
<evidence type="ECO:0000256" key="4">
    <source>
        <dbReference type="PIRNR" id="PIRNR038471"/>
    </source>
</evidence>
<keyword evidence="3 4" id="KW-0133">Cell shape</keyword>
<evidence type="ECO:0000256" key="3">
    <source>
        <dbReference type="ARBA" id="ARBA00022960"/>
    </source>
</evidence>
<dbReference type="Pfam" id="PF04085">
    <property type="entry name" value="MreC"/>
    <property type="match status" value="1"/>
</dbReference>
<organism evidence="6 7">
    <name type="scientific">Moranella endobia (strain PCIT)</name>
    <dbReference type="NCBI Taxonomy" id="903503"/>
    <lineage>
        <taxon>Bacteria</taxon>
        <taxon>Pseudomonadati</taxon>
        <taxon>Pseudomonadota</taxon>
        <taxon>Gammaproteobacteria</taxon>
        <taxon>Enterobacterales</taxon>
        <taxon>Enterobacteriaceae</taxon>
        <taxon>Candidatus Moranella</taxon>
    </lineage>
</organism>
<protein>
    <recommendedName>
        <fullName evidence="2 4">Cell shape-determining protein MreC</fullName>
    </recommendedName>
    <alternativeName>
        <fullName evidence="4">Cell shape protein MreC</fullName>
    </alternativeName>
</protein>
<reference key="1">
    <citation type="submission" date="2010-09" db="EMBL/GenBank/DDBJ databases">
        <title>An interdependent metabolic patchwork in the nested three-way symbiosis of mealybugs.</title>
        <authorList>
            <person name="McCutcheon J.P."/>
            <person name="von Dohlen C.D."/>
        </authorList>
    </citation>
    <scope>NUCLEOTIDE SEQUENCE</scope>
    <source>
        <strain>PCIT</strain>
    </source>
</reference>
<comment type="function">
    <text evidence="4">Involved in formation and maintenance of cell shape.</text>
</comment>
<name>F7XXB1_MOREP</name>
<dbReference type="PANTHER" id="PTHR34138:SF1">
    <property type="entry name" value="CELL SHAPE-DETERMINING PROTEIN MREC"/>
    <property type="match status" value="1"/>
</dbReference>
<dbReference type="Proteomes" id="UP000000504">
    <property type="component" value="Chromosome"/>
</dbReference>
<dbReference type="Gene3D" id="2.40.10.350">
    <property type="entry name" value="Rod shape-determining protein MreC, domain 2"/>
    <property type="match status" value="1"/>
</dbReference>
<gene>
    <name evidence="6" type="primary">mreC</name>
    <name evidence="6" type="ordered locus">MEPCIT_076</name>
</gene>
<evidence type="ECO:0000313" key="6">
    <source>
        <dbReference type="EMBL" id="AEI74737.1"/>
    </source>
</evidence>
<dbReference type="PANTHER" id="PTHR34138">
    <property type="entry name" value="CELL SHAPE-DETERMINING PROTEIN MREC"/>
    <property type="match status" value="1"/>
</dbReference>
<dbReference type="HOGENOM" id="CLU_042663_2_0_6"/>
<dbReference type="FunFam" id="2.40.10.340:FF:000001">
    <property type="entry name" value="Cell shape-determining protein MreC"/>
    <property type="match status" value="1"/>
</dbReference>
<dbReference type="InterPro" id="IPR042175">
    <property type="entry name" value="Cell/Rod_MreC_2"/>
</dbReference>
<accession>F7XXB1</accession>
<dbReference type="STRING" id="903503.MEPCIT_076"/>
<evidence type="ECO:0000313" key="7">
    <source>
        <dbReference type="Proteomes" id="UP000000504"/>
    </source>
</evidence>
<dbReference type="GO" id="GO:0008360">
    <property type="term" value="P:regulation of cell shape"/>
    <property type="evidence" value="ECO:0007669"/>
    <property type="project" value="UniProtKB-KW"/>
</dbReference>
<sequence length="275" mass="31122">MLTLMIAIVAIIADSRLLVKIRTDTVVSPFFLLAKNSRQMLDNVLQTLANRTQMKLENRALRHELLFKNSELLLLGQYQQENAWLNELLRFALAQEHKMITKVITASTDPYSNQLVIDKGIDNGIYISQPVINNKGVVGQVIYVSKFTSRVLLICDASHALPIQVLRNGIRVIITGHGCAEELKIEYLPYNIDIRVGDMLVTSGLDGYFLEGYPVAVVSSVKIDPQRAYTVIHARPTANLQRLNYLLLLWDIDHSSKVPYYPYKGHRIVVHNSLI</sequence>
<dbReference type="NCBIfam" id="TIGR00219">
    <property type="entry name" value="mreC"/>
    <property type="match status" value="1"/>
</dbReference>
<evidence type="ECO:0000259" key="5">
    <source>
        <dbReference type="Pfam" id="PF04085"/>
    </source>
</evidence>
<keyword evidence="7" id="KW-1185">Reference proteome</keyword>
<dbReference type="KEGG" id="men:MEPCIT_076"/>
<reference evidence="6 7" key="2">
    <citation type="journal article" date="2011" name="Curr. Biol.">
        <title>An interdependent metabolic patchwork in the nested symbiosis of mealybugs.</title>
        <authorList>
            <person name="McCutcheon J.P."/>
            <person name="von Dohlen C.D."/>
        </authorList>
    </citation>
    <scope>NUCLEOTIDE SEQUENCE [LARGE SCALE GENOMIC DNA]</scope>
    <source>
        <strain evidence="6 7">PCIT</strain>
    </source>
</reference>
<dbReference type="PIRSF" id="PIRSF038471">
    <property type="entry name" value="MreC"/>
    <property type="match status" value="1"/>
</dbReference>
<dbReference type="AlphaFoldDB" id="F7XXB1"/>